<dbReference type="AlphaFoldDB" id="W2XZZ4"/>
<protein>
    <submittedName>
        <fullName evidence="1">Uncharacterized protein</fullName>
    </submittedName>
</protein>
<proteinExistence type="predicted"/>
<feature type="non-terminal residue" evidence="1">
    <location>
        <position position="1"/>
    </location>
</feature>
<accession>W2XZZ4</accession>
<evidence type="ECO:0000313" key="2">
    <source>
        <dbReference type="Proteomes" id="UP000018948"/>
    </source>
</evidence>
<dbReference type="Proteomes" id="UP000018948">
    <property type="component" value="Unassembled WGS sequence"/>
</dbReference>
<comment type="caution">
    <text evidence="1">The sequence shown here is derived from an EMBL/GenBank/DDBJ whole genome shotgun (WGS) entry which is preliminary data.</text>
</comment>
<gene>
    <name evidence="1" type="ORF">F442_22450</name>
</gene>
<evidence type="ECO:0000313" key="1">
    <source>
        <dbReference type="EMBL" id="ETP28261.1"/>
    </source>
</evidence>
<sequence>VSGGYVSNSTNPALLQRDGKRNLWKGVLVDNQPYANQHKDYDGVAVTPQWEGASWQSETEFRDIVVRGPVRRSAFYWGQSGIRRIDCTARANSVNGTDANPITPTGSGDLKSGAVGNIIVKGGVIDGFATGDNWNFDGRPYRRIECSTTGVEITRCVRVFNCYNTTPIRCVIANNAGIGNLRDEIWLVSAQLMPSDGEPGISLVYDNNHFSAVVGHAPLQISLPVAANAAALLLSPDSSFVKVGAPMNERDVPIAQSGAYSLFSATARLDFRIVRGKNTWKVVGPGILQAAPDDIVQVTVENDRIVLHQRGKLKQSQWMKLSGPGLRASQPV</sequence>
<reference evidence="1 2" key="1">
    <citation type="submission" date="2013-11" db="EMBL/GenBank/DDBJ databases">
        <title>The Genome Sequence of Phytophthora parasitica P10297.</title>
        <authorList>
            <consortium name="The Broad Institute Genomics Platform"/>
            <person name="Russ C."/>
            <person name="Tyler B."/>
            <person name="Panabieres F."/>
            <person name="Shan W."/>
            <person name="Tripathy S."/>
            <person name="Grunwald N."/>
            <person name="Machado M."/>
            <person name="Johnson C.S."/>
            <person name="Walker B."/>
            <person name="Young S.K."/>
            <person name="Zeng Q."/>
            <person name="Gargeya S."/>
            <person name="Fitzgerald M."/>
            <person name="Haas B."/>
            <person name="Abouelleil A."/>
            <person name="Allen A.W."/>
            <person name="Alvarado L."/>
            <person name="Arachchi H.M."/>
            <person name="Berlin A.M."/>
            <person name="Chapman S.B."/>
            <person name="Gainer-Dewar J."/>
            <person name="Goldberg J."/>
            <person name="Griggs A."/>
            <person name="Gujja S."/>
            <person name="Hansen M."/>
            <person name="Howarth C."/>
            <person name="Imamovic A."/>
            <person name="Ireland A."/>
            <person name="Larimer J."/>
            <person name="McCowan C."/>
            <person name="Murphy C."/>
            <person name="Pearson M."/>
            <person name="Poon T.W."/>
            <person name="Priest M."/>
            <person name="Roberts A."/>
            <person name="Saif S."/>
            <person name="Shea T."/>
            <person name="Sisk P."/>
            <person name="Sykes S."/>
            <person name="Wortman J."/>
            <person name="Nusbaum C."/>
            <person name="Birren B."/>
        </authorList>
    </citation>
    <scope>NUCLEOTIDE SEQUENCE [LARGE SCALE GENOMIC DNA]</scope>
    <source>
        <strain evidence="1 2">P10297</strain>
    </source>
</reference>
<dbReference type="EMBL" id="ANIY01004926">
    <property type="protein sequence ID" value="ETP28261.1"/>
    <property type="molecule type" value="Genomic_DNA"/>
</dbReference>
<name>W2XZZ4_PHYNI</name>
<organism evidence="1 2">
    <name type="scientific">Phytophthora nicotianae P10297</name>
    <dbReference type="NCBI Taxonomy" id="1317064"/>
    <lineage>
        <taxon>Eukaryota</taxon>
        <taxon>Sar</taxon>
        <taxon>Stramenopiles</taxon>
        <taxon>Oomycota</taxon>
        <taxon>Peronosporomycetes</taxon>
        <taxon>Peronosporales</taxon>
        <taxon>Peronosporaceae</taxon>
        <taxon>Phytophthora</taxon>
    </lineage>
</organism>